<gene>
    <name evidence="1" type="ORF">DWW35_11190</name>
</gene>
<comment type="caution">
    <text evidence="1">The sequence shown here is derived from an EMBL/GenBank/DDBJ whole genome shotgun (WGS) entry which is preliminary data.</text>
</comment>
<evidence type="ECO:0000313" key="1">
    <source>
        <dbReference type="EMBL" id="RGU94708.1"/>
    </source>
</evidence>
<dbReference type="EMBL" id="QRYP01000032">
    <property type="protein sequence ID" value="RGU94708.1"/>
    <property type="molecule type" value="Genomic_DNA"/>
</dbReference>
<protein>
    <submittedName>
        <fullName evidence="1">Uncharacterized protein</fullName>
    </submittedName>
</protein>
<proteinExistence type="predicted"/>
<dbReference type="AlphaFoldDB" id="A0AA92TSK1"/>
<evidence type="ECO:0000313" key="2">
    <source>
        <dbReference type="Proteomes" id="UP000285236"/>
    </source>
</evidence>
<dbReference type="Proteomes" id="UP000285236">
    <property type="component" value="Unassembled WGS sequence"/>
</dbReference>
<name>A0AA92TSK1_9BACT</name>
<accession>A0AA92TSK1</accession>
<organism evidence="1 2">
    <name type="scientific">Segatella copri</name>
    <dbReference type="NCBI Taxonomy" id="165179"/>
    <lineage>
        <taxon>Bacteria</taxon>
        <taxon>Pseudomonadati</taxon>
        <taxon>Bacteroidota</taxon>
        <taxon>Bacteroidia</taxon>
        <taxon>Bacteroidales</taxon>
        <taxon>Prevotellaceae</taxon>
        <taxon>Segatella</taxon>
    </lineage>
</organism>
<sequence length="476" mass="54072">MLLYILSGCSDEPMTQHFGETTTEKFQTSGDGFLSLPSKDALQDAIEQGTMTRSTISSFVENGEFTSLLDEVSSNAPCLDELTTEEKDTILSQHLTYYEAFGYEDLVPNENFAKLLNWKGEILVDDSLYRITPIGTFCTSDATPVGSQKIESLYQQILQKDSLAFNDSTYIKLTDNVLLYNSFPEYKLEGTSLESRASTEVPLKHYASNKSNGWVWKQLSNLLGDRSTKHYEYLHKKRVNGSLYDYNYGVYAESGAFVSASRKRGGFFRKINGWKDIDAQELEIECKDLSFVLDYNVPYTLTFPSNLQLVSTSNYVQTNLSDKPLRAIDILGYDVPAKAFYSTLKGTAPQILNMVRKELNRNKELNRDKIPDDTEVIRILTPTKCYTKILECKTSEKNSSKLRKVFNHSWQFYISNNIINNPTKLKSVADFFTNVKSIPVKHIESGRVILLSKIDGSWGGLVIDKNYKGIDEHIYR</sequence>
<reference evidence="1 2" key="1">
    <citation type="submission" date="2018-08" db="EMBL/GenBank/DDBJ databases">
        <title>A genome reference for cultivated species of the human gut microbiota.</title>
        <authorList>
            <person name="Zou Y."/>
            <person name="Xue W."/>
            <person name="Luo G."/>
        </authorList>
    </citation>
    <scope>NUCLEOTIDE SEQUENCE [LARGE SCALE GENOMIC DNA]</scope>
    <source>
        <strain evidence="1 2">AF15-25</strain>
    </source>
</reference>